<dbReference type="GO" id="GO:0030334">
    <property type="term" value="P:regulation of cell migration"/>
    <property type="evidence" value="ECO:0007669"/>
    <property type="project" value="TreeGrafter"/>
</dbReference>
<dbReference type="InterPro" id="IPR013548">
    <property type="entry name" value="Plexin_cytoplasmic_RasGAP_dom"/>
</dbReference>
<dbReference type="GeneTree" id="ENSGT01150000286928"/>
<name>S4RNR0_PETMA</name>
<dbReference type="InterPro" id="IPR008936">
    <property type="entry name" value="Rho_GTPase_activation_prot"/>
</dbReference>
<accession>S4RNR0</accession>
<dbReference type="GO" id="GO:0007162">
    <property type="term" value="P:negative regulation of cell adhesion"/>
    <property type="evidence" value="ECO:0007669"/>
    <property type="project" value="TreeGrafter"/>
</dbReference>
<dbReference type="PANTHER" id="PTHR22625:SF44">
    <property type="entry name" value="PLEXIN-B"/>
    <property type="match status" value="1"/>
</dbReference>
<dbReference type="GO" id="GO:0008360">
    <property type="term" value="P:regulation of cell shape"/>
    <property type="evidence" value="ECO:0007669"/>
    <property type="project" value="TreeGrafter"/>
</dbReference>
<sequence length="204" mass="23519">RLFVSHENQNSDLSWTSIPWCAVLTVSSRVFGGCVSLCCAWRFPQVPELRRQMMEEGIGIFSTLLNNQKFLITFIHTLEQQKDFTVKDRCYLASWLTAALQGNLEYYTAVLKELLVDLIRSSTNKHPKLMLRRTESVVEKMLTNWMSICMYGFLRDRVGEPFFLLLTAIRQQISKGPVDAVTGRAKYTLSEDWLLRENIEATAL</sequence>
<dbReference type="Ensembl" id="ENSPMAT00000006876.1">
    <property type="protein sequence ID" value="ENSPMAP00000006846.1"/>
    <property type="gene ID" value="ENSPMAG00000006217.1"/>
</dbReference>
<dbReference type="InterPro" id="IPR031148">
    <property type="entry name" value="Plexin"/>
</dbReference>
<feature type="domain" description="Plexin cytoplasmic RasGAP" evidence="1">
    <location>
        <begin position="44"/>
        <end position="191"/>
    </location>
</feature>
<dbReference type="GO" id="GO:0005886">
    <property type="term" value="C:plasma membrane"/>
    <property type="evidence" value="ECO:0007669"/>
    <property type="project" value="TreeGrafter"/>
</dbReference>
<dbReference type="SUPFAM" id="SSF48350">
    <property type="entry name" value="GTPase activation domain, GAP"/>
    <property type="match status" value="1"/>
</dbReference>
<dbReference type="GO" id="GO:0050772">
    <property type="term" value="P:positive regulation of axonogenesis"/>
    <property type="evidence" value="ECO:0007669"/>
    <property type="project" value="TreeGrafter"/>
</dbReference>
<evidence type="ECO:0000313" key="2">
    <source>
        <dbReference type="Ensembl" id="ENSPMAP00000006846.1"/>
    </source>
</evidence>
<protein>
    <recommendedName>
        <fullName evidence="1">Plexin cytoplasmic RasGAP domain-containing protein</fullName>
    </recommendedName>
</protein>
<evidence type="ECO:0000259" key="1">
    <source>
        <dbReference type="Pfam" id="PF08337"/>
    </source>
</evidence>
<dbReference type="Pfam" id="PF08337">
    <property type="entry name" value="Plexin_cytopl"/>
    <property type="match status" value="1"/>
</dbReference>
<dbReference type="STRING" id="7757.ENSPMAP00000006846"/>
<dbReference type="GO" id="GO:0017154">
    <property type="term" value="F:semaphorin receptor activity"/>
    <property type="evidence" value="ECO:0007669"/>
    <property type="project" value="InterPro"/>
</dbReference>
<dbReference type="OMA" id="CMYSFLK"/>
<proteinExistence type="predicted"/>
<reference evidence="2" key="2">
    <citation type="submission" date="2025-09" db="UniProtKB">
        <authorList>
            <consortium name="Ensembl"/>
        </authorList>
    </citation>
    <scope>IDENTIFICATION</scope>
</reference>
<dbReference type="GO" id="GO:0002116">
    <property type="term" value="C:semaphorin receptor complex"/>
    <property type="evidence" value="ECO:0007669"/>
    <property type="project" value="TreeGrafter"/>
</dbReference>
<dbReference type="HOGENOM" id="CLU_1345966_0_0_1"/>
<dbReference type="PANTHER" id="PTHR22625">
    <property type="entry name" value="PLEXIN"/>
    <property type="match status" value="1"/>
</dbReference>
<dbReference type="Gene3D" id="1.10.506.10">
    <property type="entry name" value="GTPase Activation - p120gap, domain 1"/>
    <property type="match status" value="1"/>
</dbReference>
<organism evidence="2">
    <name type="scientific">Petromyzon marinus</name>
    <name type="common">Sea lamprey</name>
    <dbReference type="NCBI Taxonomy" id="7757"/>
    <lineage>
        <taxon>Eukaryota</taxon>
        <taxon>Metazoa</taxon>
        <taxon>Chordata</taxon>
        <taxon>Craniata</taxon>
        <taxon>Vertebrata</taxon>
        <taxon>Cyclostomata</taxon>
        <taxon>Hyperoartia</taxon>
        <taxon>Petromyzontiformes</taxon>
        <taxon>Petromyzontidae</taxon>
        <taxon>Petromyzon</taxon>
    </lineage>
</organism>
<reference evidence="2" key="1">
    <citation type="submission" date="2025-08" db="UniProtKB">
        <authorList>
            <consortium name="Ensembl"/>
        </authorList>
    </citation>
    <scope>IDENTIFICATION</scope>
</reference>
<dbReference type="AlphaFoldDB" id="S4RNR0"/>